<dbReference type="InterPro" id="IPR058488">
    <property type="entry name" value="DUF8175"/>
</dbReference>
<feature type="transmembrane region" description="Helical" evidence="2">
    <location>
        <begin position="51"/>
        <end position="68"/>
    </location>
</feature>
<feature type="compositionally biased region" description="Basic and acidic residues" evidence="1">
    <location>
        <begin position="260"/>
        <end position="270"/>
    </location>
</feature>
<accession>A0ABW6L3G8</accession>
<keyword evidence="5" id="KW-1185">Reference proteome</keyword>
<dbReference type="Proteomes" id="UP001601197">
    <property type="component" value="Unassembled WGS sequence"/>
</dbReference>
<evidence type="ECO:0000256" key="2">
    <source>
        <dbReference type="SAM" id="Phobius"/>
    </source>
</evidence>
<protein>
    <recommendedName>
        <fullName evidence="3">DUF8175 domain-containing protein</fullName>
    </recommendedName>
</protein>
<evidence type="ECO:0000313" key="4">
    <source>
        <dbReference type="EMBL" id="MFE9173523.1"/>
    </source>
</evidence>
<evidence type="ECO:0000313" key="5">
    <source>
        <dbReference type="Proteomes" id="UP001601197"/>
    </source>
</evidence>
<proteinExistence type="predicted"/>
<name>A0ABW6L3G8_9ACTN</name>
<feature type="region of interest" description="Disordered" evidence="1">
    <location>
        <begin position="249"/>
        <end position="270"/>
    </location>
</feature>
<keyword evidence="2" id="KW-1133">Transmembrane helix</keyword>
<reference evidence="4 5" key="1">
    <citation type="submission" date="2024-10" db="EMBL/GenBank/DDBJ databases">
        <title>The Natural Products Discovery Center: Release of the First 8490 Sequenced Strains for Exploring Actinobacteria Biosynthetic Diversity.</title>
        <authorList>
            <person name="Kalkreuter E."/>
            <person name="Kautsar S.A."/>
            <person name="Yang D."/>
            <person name="Bader C.D."/>
            <person name="Teijaro C.N."/>
            <person name="Fluegel L."/>
            <person name="Davis C.M."/>
            <person name="Simpson J.R."/>
            <person name="Lauterbach L."/>
            <person name="Steele A.D."/>
            <person name="Gui C."/>
            <person name="Meng S."/>
            <person name="Li G."/>
            <person name="Viehrig K."/>
            <person name="Ye F."/>
            <person name="Su P."/>
            <person name="Kiefer A.F."/>
            <person name="Nichols A."/>
            <person name="Cepeda A.J."/>
            <person name="Yan W."/>
            <person name="Fan B."/>
            <person name="Jiang Y."/>
            <person name="Adhikari A."/>
            <person name="Zheng C.-J."/>
            <person name="Schuster L."/>
            <person name="Cowan T.M."/>
            <person name="Smanski M.J."/>
            <person name="Chevrette M.G."/>
            <person name="De Carvalho L.P.S."/>
            <person name="Shen B."/>
        </authorList>
    </citation>
    <scope>NUCLEOTIDE SEQUENCE [LARGE SCALE GENOMIC DNA]</scope>
    <source>
        <strain evidence="4 5">NPDC007147</strain>
    </source>
</reference>
<dbReference type="EMBL" id="JBIAFJ010000036">
    <property type="protein sequence ID" value="MFE9173523.1"/>
    <property type="molecule type" value="Genomic_DNA"/>
</dbReference>
<keyword evidence="2" id="KW-0472">Membrane</keyword>
<sequence length="284" mass="29703">MSHGDEHGYGDLTRADDGPYQGGQTRTRLPDQPGDPYGGARRGSRSSSRSLITVVAVVVLLISAIAFANRSGGGPSSADGNGGGDKPKAAATAASGTRPVKTRTDGIPSGFAHDEQGAQSAAANYAVTLGSTGMFKKDSRHTILDLLYTSEAAARLQGPMDQAYSADFLKKMGLDANGNPPAGSTFVSRVVPIGTTVQQYSDSGAKVAVWYVGLIGMSAQTSTDPVTSSWKTWTFDLQWSGEDWKIVSDAQKDGPAPVPGDDRAATSDEIRKATEEYGGFTYAR</sequence>
<organism evidence="4 5">
    <name type="scientific">Streptomyces kebangsaanensis</name>
    <dbReference type="NCBI Taxonomy" id="864058"/>
    <lineage>
        <taxon>Bacteria</taxon>
        <taxon>Bacillati</taxon>
        <taxon>Actinomycetota</taxon>
        <taxon>Actinomycetes</taxon>
        <taxon>Kitasatosporales</taxon>
        <taxon>Streptomycetaceae</taxon>
        <taxon>Streptomyces</taxon>
    </lineage>
</organism>
<keyword evidence="2" id="KW-0812">Transmembrane</keyword>
<feature type="region of interest" description="Disordered" evidence="1">
    <location>
        <begin position="1"/>
        <end position="46"/>
    </location>
</feature>
<dbReference type="Pfam" id="PF26526">
    <property type="entry name" value="DUF8175"/>
    <property type="match status" value="1"/>
</dbReference>
<feature type="compositionally biased region" description="Basic and acidic residues" evidence="1">
    <location>
        <begin position="1"/>
        <end position="17"/>
    </location>
</feature>
<feature type="domain" description="DUF8175" evidence="3">
    <location>
        <begin position="99"/>
        <end position="256"/>
    </location>
</feature>
<feature type="region of interest" description="Disordered" evidence="1">
    <location>
        <begin position="71"/>
        <end position="102"/>
    </location>
</feature>
<dbReference type="RefSeq" id="WP_388352285.1">
    <property type="nucleotide sequence ID" value="NZ_JBIAFJ010000036.1"/>
</dbReference>
<evidence type="ECO:0000259" key="3">
    <source>
        <dbReference type="Pfam" id="PF26526"/>
    </source>
</evidence>
<comment type="caution">
    <text evidence="4">The sequence shown here is derived from an EMBL/GenBank/DDBJ whole genome shotgun (WGS) entry which is preliminary data.</text>
</comment>
<evidence type="ECO:0000256" key="1">
    <source>
        <dbReference type="SAM" id="MobiDB-lite"/>
    </source>
</evidence>
<feature type="compositionally biased region" description="Gly residues" evidence="1">
    <location>
        <begin position="71"/>
        <end position="84"/>
    </location>
</feature>
<gene>
    <name evidence="4" type="ORF">ACFYNZ_29365</name>
</gene>